<proteinExistence type="inferred from homology"/>
<evidence type="ECO:0000256" key="7">
    <source>
        <dbReference type="SAM" id="Phobius"/>
    </source>
</evidence>
<evidence type="ECO:0000259" key="8">
    <source>
        <dbReference type="Pfam" id="PF09335"/>
    </source>
</evidence>
<name>A0A0W0GG65_9CHLR</name>
<keyword evidence="10" id="KW-1185">Reference proteome</keyword>
<feature type="transmembrane region" description="Helical" evidence="7">
    <location>
        <begin position="58"/>
        <end position="76"/>
    </location>
</feature>
<dbReference type="STRING" id="1217799.DEALK_03790"/>
<evidence type="ECO:0000313" key="10">
    <source>
        <dbReference type="Proteomes" id="UP000053947"/>
    </source>
</evidence>
<dbReference type="RefSeq" id="WP_058438174.1">
    <property type="nucleotide sequence ID" value="NZ_KQ758903.1"/>
</dbReference>
<dbReference type="PANTHER" id="PTHR42709">
    <property type="entry name" value="ALKALINE PHOSPHATASE LIKE PROTEIN"/>
    <property type="match status" value="1"/>
</dbReference>
<comment type="caution">
    <text evidence="9">The sequence shown here is derived from an EMBL/GenBank/DDBJ whole genome shotgun (WGS) entry which is preliminary data.</text>
</comment>
<dbReference type="AlphaFoldDB" id="A0A0W0GG65"/>
<dbReference type="OrthoDB" id="157088at2"/>
<comment type="subcellular location">
    <subcellularLocation>
        <location evidence="1">Cell membrane</location>
        <topology evidence="1">Multi-pass membrane protein</topology>
    </subcellularLocation>
</comment>
<keyword evidence="5 7" id="KW-1133">Transmembrane helix</keyword>
<dbReference type="GO" id="GO:0005886">
    <property type="term" value="C:plasma membrane"/>
    <property type="evidence" value="ECO:0007669"/>
    <property type="project" value="UniProtKB-SubCell"/>
</dbReference>
<evidence type="ECO:0000256" key="6">
    <source>
        <dbReference type="ARBA" id="ARBA00023136"/>
    </source>
</evidence>
<dbReference type="Pfam" id="PF09335">
    <property type="entry name" value="VTT_dom"/>
    <property type="match status" value="1"/>
</dbReference>
<keyword evidence="6 7" id="KW-0472">Membrane</keyword>
<dbReference type="InterPro" id="IPR032816">
    <property type="entry name" value="VTT_dom"/>
</dbReference>
<evidence type="ECO:0000256" key="4">
    <source>
        <dbReference type="ARBA" id="ARBA00022692"/>
    </source>
</evidence>
<feature type="domain" description="VTT" evidence="8">
    <location>
        <begin position="83"/>
        <end position="192"/>
    </location>
</feature>
<dbReference type="Proteomes" id="UP000053947">
    <property type="component" value="Unassembled WGS sequence"/>
</dbReference>
<dbReference type="EMBL" id="LFDV01000002">
    <property type="protein sequence ID" value="KTB47534.1"/>
    <property type="molecule type" value="Genomic_DNA"/>
</dbReference>
<gene>
    <name evidence="9" type="ORF">DEALK_03790</name>
</gene>
<organism evidence="9 10">
    <name type="scientific">Dehalogenimonas alkenigignens</name>
    <dbReference type="NCBI Taxonomy" id="1217799"/>
    <lineage>
        <taxon>Bacteria</taxon>
        <taxon>Bacillati</taxon>
        <taxon>Chloroflexota</taxon>
        <taxon>Dehalococcoidia</taxon>
        <taxon>Dehalococcoidales</taxon>
        <taxon>Dehalococcoidaceae</taxon>
        <taxon>Dehalogenimonas</taxon>
    </lineage>
</organism>
<feature type="transmembrane region" description="Helical" evidence="7">
    <location>
        <begin position="25"/>
        <end position="46"/>
    </location>
</feature>
<sequence length="204" mass="21938">MADNTDLTPPPELEPARGSWVKRRLLPVLSLAAVITIVGTVLYIYRTNPEFIENLEEYGYLGAFLISMILNATVVLPAGNFLVLAALGAALPAPTLVGLAASLGAAVGEMTGYLAGYSGRAVVPQNSRWYARIRNWLDRYGMLAIFGLSAAPLLFDVAGLAAGVMRFPAPKFFVACFLGRSLLYIMLAWAGALGWEQVIDWLAS</sequence>
<evidence type="ECO:0000256" key="1">
    <source>
        <dbReference type="ARBA" id="ARBA00004651"/>
    </source>
</evidence>
<dbReference type="InterPro" id="IPR051311">
    <property type="entry name" value="DedA_domain"/>
</dbReference>
<reference evidence="9 10" key="1">
    <citation type="submission" date="2015-06" db="EMBL/GenBank/DDBJ databases">
        <title>Genome sequence of the organohalide-respiring Dehalogenimonas alkenigignens type strain (IP3-3T).</title>
        <authorList>
            <person name="Key T.A."/>
            <person name="Richmond D.P."/>
            <person name="Bowman K.S."/>
            <person name="Cho Y.-J."/>
            <person name="Chun J."/>
            <person name="da Costa M.S."/>
            <person name="Rainey F.A."/>
            <person name="Moe W.M."/>
        </authorList>
    </citation>
    <scope>NUCLEOTIDE SEQUENCE [LARGE SCALE GENOMIC DNA]</scope>
    <source>
        <strain evidence="9 10">IP3-3</strain>
    </source>
</reference>
<protein>
    <recommendedName>
        <fullName evidence="8">VTT domain-containing protein</fullName>
    </recommendedName>
</protein>
<feature type="transmembrane region" description="Helical" evidence="7">
    <location>
        <begin position="140"/>
        <end position="165"/>
    </location>
</feature>
<comment type="similarity">
    <text evidence="2">Belongs to the DedA family.</text>
</comment>
<evidence type="ECO:0000256" key="2">
    <source>
        <dbReference type="ARBA" id="ARBA00010792"/>
    </source>
</evidence>
<keyword evidence="4 7" id="KW-0812">Transmembrane</keyword>
<dbReference type="PANTHER" id="PTHR42709:SF6">
    <property type="entry name" value="UNDECAPRENYL PHOSPHATE TRANSPORTER A"/>
    <property type="match status" value="1"/>
</dbReference>
<evidence type="ECO:0000256" key="5">
    <source>
        <dbReference type="ARBA" id="ARBA00022989"/>
    </source>
</evidence>
<evidence type="ECO:0000256" key="3">
    <source>
        <dbReference type="ARBA" id="ARBA00022475"/>
    </source>
</evidence>
<keyword evidence="3" id="KW-1003">Cell membrane</keyword>
<feature type="transmembrane region" description="Helical" evidence="7">
    <location>
        <begin position="83"/>
        <end position="107"/>
    </location>
</feature>
<accession>A0A0W0GG65</accession>
<feature type="transmembrane region" description="Helical" evidence="7">
    <location>
        <begin position="172"/>
        <end position="195"/>
    </location>
</feature>
<evidence type="ECO:0000313" key="9">
    <source>
        <dbReference type="EMBL" id="KTB47534.1"/>
    </source>
</evidence>